<organism evidence="2 3">
    <name type="scientific">Westerdykella ornata</name>
    <dbReference type="NCBI Taxonomy" id="318751"/>
    <lineage>
        <taxon>Eukaryota</taxon>
        <taxon>Fungi</taxon>
        <taxon>Dikarya</taxon>
        <taxon>Ascomycota</taxon>
        <taxon>Pezizomycotina</taxon>
        <taxon>Dothideomycetes</taxon>
        <taxon>Pleosporomycetidae</taxon>
        <taxon>Pleosporales</taxon>
        <taxon>Sporormiaceae</taxon>
        <taxon>Westerdykella</taxon>
    </lineage>
</organism>
<feature type="chain" id="PRO_5025429867" evidence="1">
    <location>
        <begin position="22"/>
        <end position="305"/>
    </location>
</feature>
<dbReference type="Proteomes" id="UP000800097">
    <property type="component" value="Unassembled WGS sequence"/>
</dbReference>
<proteinExistence type="predicted"/>
<keyword evidence="1" id="KW-0732">Signal</keyword>
<dbReference type="GeneID" id="54552377"/>
<dbReference type="RefSeq" id="XP_033650240.1">
    <property type="nucleotide sequence ID" value="XM_033799202.1"/>
</dbReference>
<reference evidence="2" key="1">
    <citation type="journal article" date="2020" name="Stud. Mycol.">
        <title>101 Dothideomycetes genomes: a test case for predicting lifestyles and emergence of pathogens.</title>
        <authorList>
            <person name="Haridas S."/>
            <person name="Albert R."/>
            <person name="Binder M."/>
            <person name="Bloem J."/>
            <person name="Labutti K."/>
            <person name="Salamov A."/>
            <person name="Andreopoulos B."/>
            <person name="Baker S."/>
            <person name="Barry K."/>
            <person name="Bills G."/>
            <person name="Bluhm B."/>
            <person name="Cannon C."/>
            <person name="Castanera R."/>
            <person name="Culley D."/>
            <person name="Daum C."/>
            <person name="Ezra D."/>
            <person name="Gonzalez J."/>
            <person name="Henrissat B."/>
            <person name="Kuo A."/>
            <person name="Liang C."/>
            <person name="Lipzen A."/>
            <person name="Lutzoni F."/>
            <person name="Magnuson J."/>
            <person name="Mondo S."/>
            <person name="Nolan M."/>
            <person name="Ohm R."/>
            <person name="Pangilinan J."/>
            <person name="Park H.-J."/>
            <person name="Ramirez L."/>
            <person name="Alfaro M."/>
            <person name="Sun H."/>
            <person name="Tritt A."/>
            <person name="Yoshinaga Y."/>
            <person name="Zwiers L.-H."/>
            <person name="Turgeon B."/>
            <person name="Goodwin S."/>
            <person name="Spatafora J."/>
            <person name="Crous P."/>
            <person name="Grigoriev I."/>
        </authorList>
    </citation>
    <scope>NUCLEOTIDE SEQUENCE</scope>
    <source>
        <strain evidence="2">CBS 379.55</strain>
    </source>
</reference>
<dbReference type="OrthoDB" id="5054768at2759"/>
<evidence type="ECO:0000256" key="1">
    <source>
        <dbReference type="SAM" id="SignalP"/>
    </source>
</evidence>
<sequence length="305" mass="33096">MLAVRLLSALLLTATGGLSQASSTNLRPRNITGLVYHLYAWTGSYYNGTTTIRIQPQDLFPDTECDTFAKEVEVSYESSVLAIIESDPSVPDNNEVTFALKYWDKSLNVVPEDLVYSNGPVNDITNIASVKTDGVRPEVHWRLNTSHLSATSYSFAGYRNESISNPPIRLNYSQCSTPDLAQYNGFLLQPGGYGDVEALNVTSYPTVSGRFDNQSASLEIKGVLDAKIPGSDICGPVTISFLGQLDGNRSDELLSSSGDKPAWNPTLGYSKTVFQSSGAPSPEWRNGVSSWLYVAGALACALWLL</sequence>
<name>A0A6A6J815_WESOR</name>
<dbReference type="EMBL" id="ML986518">
    <property type="protein sequence ID" value="KAF2272701.1"/>
    <property type="molecule type" value="Genomic_DNA"/>
</dbReference>
<gene>
    <name evidence="2" type="ORF">EI97DRAFT_436778</name>
</gene>
<keyword evidence="3" id="KW-1185">Reference proteome</keyword>
<protein>
    <submittedName>
        <fullName evidence="2">Uncharacterized protein</fullName>
    </submittedName>
</protein>
<accession>A0A6A6J815</accession>
<feature type="signal peptide" evidence="1">
    <location>
        <begin position="1"/>
        <end position="21"/>
    </location>
</feature>
<evidence type="ECO:0000313" key="3">
    <source>
        <dbReference type="Proteomes" id="UP000800097"/>
    </source>
</evidence>
<evidence type="ECO:0000313" key="2">
    <source>
        <dbReference type="EMBL" id="KAF2272701.1"/>
    </source>
</evidence>
<dbReference type="AlphaFoldDB" id="A0A6A6J815"/>